<keyword evidence="3 5" id="KW-1133">Transmembrane helix</keyword>
<comment type="caution">
    <text evidence="6">The sequence shown here is derived from an EMBL/GenBank/DDBJ whole genome shotgun (WGS) entry which is preliminary data.</text>
</comment>
<feature type="transmembrane region" description="Helical" evidence="5">
    <location>
        <begin position="47"/>
        <end position="67"/>
    </location>
</feature>
<evidence type="ECO:0000256" key="1">
    <source>
        <dbReference type="ARBA" id="ARBA00022475"/>
    </source>
</evidence>
<keyword evidence="1" id="KW-1003">Cell membrane</keyword>
<evidence type="ECO:0000313" key="6">
    <source>
        <dbReference type="EMBL" id="MCK8784283.1"/>
    </source>
</evidence>
<dbReference type="AlphaFoldDB" id="A0A9X1Y702"/>
<dbReference type="EMBL" id="JALPRX010000029">
    <property type="protein sequence ID" value="MCK8784283.1"/>
    <property type="molecule type" value="Genomic_DNA"/>
</dbReference>
<dbReference type="InterPro" id="IPR012451">
    <property type="entry name" value="DUF1656"/>
</dbReference>
<keyword evidence="2 5" id="KW-0812">Transmembrane</keyword>
<gene>
    <name evidence="6" type="ORF">M0638_07820</name>
</gene>
<accession>A0A9X1Y702</accession>
<organism evidence="6 7">
    <name type="scientific">Roseomonas acroporae</name>
    <dbReference type="NCBI Taxonomy" id="2937791"/>
    <lineage>
        <taxon>Bacteria</taxon>
        <taxon>Pseudomonadati</taxon>
        <taxon>Pseudomonadota</taxon>
        <taxon>Alphaproteobacteria</taxon>
        <taxon>Acetobacterales</taxon>
        <taxon>Roseomonadaceae</taxon>
        <taxon>Roseomonas</taxon>
    </lineage>
</organism>
<sequence length="69" mass="7678">MMQEIDLHGVFIPTFGVLALAAFMALAALRRLLHAVGFYRLVWHPPLFNLALYTCLLGALVMLARGVPR</sequence>
<proteinExistence type="predicted"/>
<dbReference type="Proteomes" id="UP001139516">
    <property type="component" value="Unassembled WGS sequence"/>
</dbReference>
<reference evidence="6" key="1">
    <citation type="submission" date="2022-04" db="EMBL/GenBank/DDBJ databases">
        <title>Roseomonas acroporae sp. nov., isolated from coral Acropora digitifera.</title>
        <authorList>
            <person name="Sun H."/>
        </authorList>
    </citation>
    <scope>NUCLEOTIDE SEQUENCE</scope>
    <source>
        <strain evidence="6">NAR14</strain>
    </source>
</reference>
<keyword evidence="7" id="KW-1185">Reference proteome</keyword>
<dbReference type="RefSeq" id="WP_248666409.1">
    <property type="nucleotide sequence ID" value="NZ_JALPRX010000029.1"/>
</dbReference>
<dbReference type="Pfam" id="PF07869">
    <property type="entry name" value="DUF1656"/>
    <property type="match status" value="1"/>
</dbReference>
<keyword evidence="4 5" id="KW-0472">Membrane</keyword>
<protein>
    <submittedName>
        <fullName evidence="6">DUF1656 domain-containing protein</fullName>
    </submittedName>
</protein>
<evidence type="ECO:0000256" key="5">
    <source>
        <dbReference type="SAM" id="Phobius"/>
    </source>
</evidence>
<name>A0A9X1Y702_9PROT</name>
<evidence type="ECO:0000313" key="7">
    <source>
        <dbReference type="Proteomes" id="UP001139516"/>
    </source>
</evidence>
<feature type="transmembrane region" description="Helical" evidence="5">
    <location>
        <begin position="7"/>
        <end position="27"/>
    </location>
</feature>
<evidence type="ECO:0000256" key="2">
    <source>
        <dbReference type="ARBA" id="ARBA00022692"/>
    </source>
</evidence>
<evidence type="ECO:0000256" key="3">
    <source>
        <dbReference type="ARBA" id="ARBA00022989"/>
    </source>
</evidence>
<evidence type="ECO:0000256" key="4">
    <source>
        <dbReference type="ARBA" id="ARBA00023136"/>
    </source>
</evidence>